<keyword evidence="1" id="KW-0808">Transferase</keyword>
<dbReference type="Proteomes" id="UP000574332">
    <property type="component" value="Unassembled WGS sequence"/>
</dbReference>
<dbReference type="InterPro" id="IPR051161">
    <property type="entry name" value="Mannose-6P_isomerase_type2"/>
</dbReference>
<dbReference type="InterPro" id="IPR029044">
    <property type="entry name" value="Nucleotide-diphossugar_trans"/>
</dbReference>
<proteinExistence type="predicted"/>
<reference evidence="1 2" key="1">
    <citation type="submission" date="2020-07" db="EMBL/GenBank/DDBJ databases">
        <title>Genomic Encyclopedia of Type Strains, Phase IV (KMG-IV): sequencing the most valuable type-strain genomes for metagenomic binning, comparative biology and taxonomic classification.</title>
        <authorList>
            <person name="Goeker M."/>
        </authorList>
    </citation>
    <scope>NUCLEOTIDE SEQUENCE [LARGE SCALE GENOMIC DNA]</scope>
    <source>
        <strain evidence="1 2">DSM 23697</strain>
    </source>
</reference>
<evidence type="ECO:0000313" key="2">
    <source>
        <dbReference type="Proteomes" id="UP000574332"/>
    </source>
</evidence>
<comment type="caution">
    <text evidence="1">The sequence shown here is derived from an EMBL/GenBank/DDBJ whole genome shotgun (WGS) entry which is preliminary data.</text>
</comment>
<name>A0A8E2A8F3_9PORP</name>
<dbReference type="PANTHER" id="PTHR46390:SF1">
    <property type="entry name" value="MANNOSE-1-PHOSPHATE GUANYLYLTRANSFERASE"/>
    <property type="match status" value="1"/>
</dbReference>
<dbReference type="AlphaFoldDB" id="A0A8E2A8F3"/>
<keyword evidence="1" id="KW-0548">Nucleotidyltransferase</keyword>
<protein>
    <submittedName>
        <fullName evidence="1">Mannose-1-phosphate guanylyltransferase</fullName>
    </submittedName>
</protein>
<dbReference type="SUPFAM" id="SSF159283">
    <property type="entry name" value="Guanosine diphospho-D-mannose pyrophosphorylase/mannose-6-phosphate isomerase linker domain"/>
    <property type="match status" value="1"/>
</dbReference>
<dbReference type="GO" id="GO:0004475">
    <property type="term" value="F:mannose-1-phosphate guanylyltransferase (GTP) activity"/>
    <property type="evidence" value="ECO:0007669"/>
    <property type="project" value="TreeGrafter"/>
</dbReference>
<gene>
    <name evidence="1" type="ORF">F5613_002963</name>
</gene>
<dbReference type="Gene3D" id="3.90.550.10">
    <property type="entry name" value="Spore Coat Polysaccharide Biosynthesis Protein SpsA, Chain A"/>
    <property type="match status" value="1"/>
</dbReference>
<keyword evidence="2" id="KW-1185">Reference proteome</keyword>
<dbReference type="PANTHER" id="PTHR46390">
    <property type="entry name" value="MANNOSE-1-PHOSPHATE GUANYLYLTRANSFERASE"/>
    <property type="match status" value="1"/>
</dbReference>
<dbReference type="SUPFAM" id="SSF53448">
    <property type="entry name" value="Nucleotide-diphospho-sugar transferases"/>
    <property type="match status" value="1"/>
</dbReference>
<sequence length="125" mass="14128">MERADGEQMVIDELFPKCKSISVDYAIMEKAKDMYVFPADFGWSDLGTWGSLHERTEKDASNNAAIGPNIHLIESTNCMVHTPENKMVVIQGLDGYIIAEKDNTLLICKLTEEQRIKEFSQMAAR</sequence>
<dbReference type="GO" id="GO:0009298">
    <property type="term" value="P:GDP-mannose biosynthetic process"/>
    <property type="evidence" value="ECO:0007669"/>
    <property type="project" value="TreeGrafter"/>
</dbReference>
<dbReference type="EMBL" id="JACCCY010000004">
    <property type="protein sequence ID" value="NYI50801.1"/>
    <property type="molecule type" value="Genomic_DNA"/>
</dbReference>
<evidence type="ECO:0000313" key="1">
    <source>
        <dbReference type="EMBL" id="NYI50801.1"/>
    </source>
</evidence>
<accession>A0A8E2A8F3</accession>
<organism evidence="1 2">
    <name type="scientific">Macellibacteroides fermentans</name>
    <dbReference type="NCBI Taxonomy" id="879969"/>
    <lineage>
        <taxon>Bacteria</taxon>
        <taxon>Pseudomonadati</taxon>
        <taxon>Bacteroidota</taxon>
        <taxon>Bacteroidia</taxon>
        <taxon>Bacteroidales</taxon>
        <taxon>Porphyromonadaceae</taxon>
        <taxon>Macellibacteroides</taxon>
    </lineage>
</organism>